<comment type="cofactor">
    <cofactor evidence="15">
        <name>Zn(2+)</name>
        <dbReference type="ChEBI" id="CHEBI:29105"/>
    </cofactor>
    <text evidence="15">Binds 1 zinc ion per subunit.</text>
</comment>
<dbReference type="GO" id="GO:0034039">
    <property type="term" value="F:8-oxo-7,8-dihydroguanine DNA N-glycosylase activity"/>
    <property type="evidence" value="ECO:0007669"/>
    <property type="project" value="TreeGrafter"/>
</dbReference>
<evidence type="ECO:0000256" key="2">
    <source>
        <dbReference type="ARBA" id="ARBA00009409"/>
    </source>
</evidence>
<evidence type="ECO:0000256" key="11">
    <source>
        <dbReference type="ARBA" id="ARBA00023239"/>
    </source>
</evidence>
<evidence type="ECO:0000256" key="14">
    <source>
        <dbReference type="ARBA" id="ARBA00044632"/>
    </source>
</evidence>
<feature type="active site" description="Proton donor" evidence="15">
    <location>
        <position position="3"/>
    </location>
</feature>
<feature type="active site" description="Proton donor; for beta-elimination activity" evidence="15">
    <location>
        <position position="58"/>
    </location>
</feature>
<dbReference type="SUPFAM" id="SSF81624">
    <property type="entry name" value="N-terminal domain of MutM-like DNA repair proteins"/>
    <property type="match status" value="1"/>
</dbReference>
<dbReference type="AlphaFoldDB" id="L0EW45"/>
<dbReference type="SMART" id="SM01232">
    <property type="entry name" value="H2TH"/>
    <property type="match status" value="1"/>
</dbReference>
<proteinExistence type="inferred from homology"/>
<reference evidence="18 19" key="1">
    <citation type="journal article" date="2012" name="Stand. Genomic Sci.">
        <title>Complete genome sequence of Liberibacter crescens BT-1.</title>
        <authorList>
            <person name="Leonard M.T."/>
            <person name="Fagen J.R."/>
            <person name="Davis-Richardson A.G."/>
            <person name="Davis M.J."/>
            <person name="Triplett E.W."/>
        </authorList>
    </citation>
    <scope>NUCLEOTIDE SEQUENCE [LARGE SCALE GENOMIC DNA]</scope>
    <source>
        <strain evidence="18 19">BT-1</strain>
    </source>
</reference>
<evidence type="ECO:0000256" key="9">
    <source>
        <dbReference type="ARBA" id="ARBA00023125"/>
    </source>
</evidence>
<keyword evidence="12 15" id="KW-0511">Multifunctional enzyme</keyword>
<keyword evidence="9 15" id="KW-0238">DNA-binding</keyword>
<evidence type="ECO:0000256" key="5">
    <source>
        <dbReference type="ARBA" id="ARBA00022763"/>
    </source>
</evidence>
<dbReference type="FunFam" id="1.10.8.50:FF:000003">
    <property type="entry name" value="Formamidopyrimidine-DNA glycosylase"/>
    <property type="match status" value="1"/>
</dbReference>
<dbReference type="InterPro" id="IPR035937">
    <property type="entry name" value="FPG_N"/>
</dbReference>
<dbReference type="KEGG" id="lcc:B488_11900"/>
<comment type="catalytic activity">
    <reaction evidence="1 15">
        <text>Hydrolysis of DNA containing ring-opened 7-methylguanine residues, releasing 2,6-diamino-4-hydroxy-5-(N-methyl)formamidopyrimidine.</text>
        <dbReference type="EC" id="3.2.2.23"/>
    </reaction>
</comment>
<dbReference type="Pfam" id="PF06827">
    <property type="entry name" value="zf-FPG_IleRS"/>
    <property type="match status" value="1"/>
</dbReference>
<dbReference type="PANTHER" id="PTHR22993:SF9">
    <property type="entry name" value="FORMAMIDOPYRIMIDINE-DNA GLYCOSYLASE"/>
    <property type="match status" value="1"/>
</dbReference>
<evidence type="ECO:0000256" key="4">
    <source>
        <dbReference type="ARBA" id="ARBA00022723"/>
    </source>
</evidence>
<comment type="similarity">
    <text evidence="2 15">Belongs to the FPG family.</text>
</comment>
<dbReference type="Pfam" id="PF06831">
    <property type="entry name" value="H2TH"/>
    <property type="match status" value="1"/>
</dbReference>
<dbReference type="CDD" id="cd08966">
    <property type="entry name" value="EcFpg-like_N"/>
    <property type="match status" value="1"/>
</dbReference>
<dbReference type="Gene3D" id="1.10.8.50">
    <property type="match status" value="1"/>
</dbReference>
<dbReference type="GO" id="GO:0003684">
    <property type="term" value="F:damaged DNA binding"/>
    <property type="evidence" value="ECO:0007669"/>
    <property type="project" value="InterPro"/>
</dbReference>
<keyword evidence="5 15" id="KW-0227">DNA damage</keyword>
<dbReference type="PANTHER" id="PTHR22993">
    <property type="entry name" value="FORMAMIDOPYRIMIDINE-DNA GLYCOSYLASE"/>
    <property type="match status" value="1"/>
</dbReference>
<gene>
    <name evidence="15" type="primary">mutM</name>
    <name evidence="15" type="synonym">fpg</name>
    <name evidence="18" type="ordered locus">B488_11900</name>
</gene>
<evidence type="ECO:0000313" key="18">
    <source>
        <dbReference type="EMBL" id="AGA65182.1"/>
    </source>
</evidence>
<evidence type="ECO:0000259" key="16">
    <source>
        <dbReference type="PROSITE" id="PS51066"/>
    </source>
</evidence>
<keyword evidence="19" id="KW-1185">Reference proteome</keyword>
<dbReference type="RefSeq" id="WP_015273607.1">
    <property type="nucleotide sequence ID" value="NC_019907.1"/>
</dbReference>
<dbReference type="GO" id="GO:0140078">
    <property type="term" value="F:class I DNA-(apurinic or apyrimidinic site) endonuclease activity"/>
    <property type="evidence" value="ECO:0007669"/>
    <property type="project" value="UniProtKB-EC"/>
</dbReference>
<evidence type="ECO:0000256" key="15">
    <source>
        <dbReference type="HAMAP-Rule" id="MF_00103"/>
    </source>
</evidence>
<feature type="domain" description="Formamidopyrimidine-DNA glycosylase catalytic" evidence="17">
    <location>
        <begin position="2"/>
        <end position="125"/>
    </location>
</feature>
<dbReference type="PATRIC" id="fig|1215343.11.peg.1228"/>
<dbReference type="NCBIfam" id="NF002211">
    <property type="entry name" value="PRK01103.1"/>
    <property type="match status" value="1"/>
</dbReference>
<evidence type="ECO:0000313" key="19">
    <source>
        <dbReference type="Proteomes" id="UP000010799"/>
    </source>
</evidence>
<feature type="binding site" evidence="15">
    <location>
        <position position="165"/>
    </location>
    <ligand>
        <name>DNA</name>
        <dbReference type="ChEBI" id="CHEBI:16991"/>
    </ligand>
</feature>
<keyword evidence="6 15" id="KW-0863">Zinc-finger</keyword>
<keyword evidence="7 15" id="KW-0378">Hydrolase</keyword>
<sequence>MPELPEVETIRRGLLTFMVGMTITNLEIRCTHLRYAFPINFSERVKNKKIINISRRAKYLLINLEQNLSIVIHFGMSGSFIVEKDGLEKTDQTRAKNSKHDHVILYLEKEALLYRVIYNDPRRFGFMDLVVSSLVNEYPSFVNLGPEPLEDSFNVFHLEKYFTGRKGKLKTALLNQKLVAGLGNIYVCEALWRAGLSPMRTMKTLVNNNTTPDSKLFILQKAIHNVISEAIEAGGSSLRDYIQVNGSLGSFQNCFYVYNREGKPCLSNCGTLIRRTMQAGRSTFYCEVCQN</sequence>
<dbReference type="EC" id="4.2.99.18" evidence="15"/>
<evidence type="ECO:0000256" key="8">
    <source>
        <dbReference type="ARBA" id="ARBA00022833"/>
    </source>
</evidence>
<dbReference type="InterPro" id="IPR010979">
    <property type="entry name" value="Ribosomal_uS13-like_H2TH"/>
</dbReference>
<accession>L0EW45</accession>
<dbReference type="eggNOG" id="COG0266">
    <property type="taxonomic scope" value="Bacteria"/>
</dbReference>
<keyword evidence="13 15" id="KW-0326">Glycosidase</keyword>
<dbReference type="GO" id="GO:0008270">
    <property type="term" value="F:zinc ion binding"/>
    <property type="evidence" value="ECO:0007669"/>
    <property type="project" value="UniProtKB-UniRule"/>
</dbReference>
<feature type="domain" description="FPG-type" evidence="16">
    <location>
        <begin position="256"/>
        <end position="291"/>
    </location>
</feature>
<evidence type="ECO:0000259" key="17">
    <source>
        <dbReference type="PROSITE" id="PS51068"/>
    </source>
</evidence>
<dbReference type="InterPro" id="IPR012319">
    <property type="entry name" value="FPG_cat"/>
</dbReference>
<keyword evidence="8 15" id="KW-0862">Zinc</keyword>
<dbReference type="GO" id="GO:0006284">
    <property type="term" value="P:base-excision repair"/>
    <property type="evidence" value="ECO:0007669"/>
    <property type="project" value="InterPro"/>
</dbReference>
<dbReference type="InterPro" id="IPR010663">
    <property type="entry name" value="Znf_FPG/IleRS"/>
</dbReference>
<dbReference type="SUPFAM" id="SSF57716">
    <property type="entry name" value="Glucocorticoid receptor-like (DNA-binding domain)"/>
    <property type="match status" value="1"/>
</dbReference>
<evidence type="ECO:0000256" key="3">
    <source>
        <dbReference type="ARBA" id="ARBA00011245"/>
    </source>
</evidence>
<dbReference type="EC" id="3.2.2.23" evidence="15"/>
<evidence type="ECO:0000256" key="7">
    <source>
        <dbReference type="ARBA" id="ARBA00022801"/>
    </source>
</evidence>
<keyword evidence="11 15" id="KW-0456">Lyase</keyword>
<dbReference type="NCBIfam" id="TIGR00577">
    <property type="entry name" value="fpg"/>
    <property type="match status" value="1"/>
</dbReference>
<evidence type="ECO:0000256" key="6">
    <source>
        <dbReference type="ARBA" id="ARBA00022771"/>
    </source>
</evidence>
<comment type="subunit">
    <text evidence="3 15">Monomer.</text>
</comment>
<evidence type="ECO:0000256" key="1">
    <source>
        <dbReference type="ARBA" id="ARBA00001668"/>
    </source>
</evidence>
<protein>
    <recommendedName>
        <fullName evidence="15">Formamidopyrimidine-DNA glycosylase</fullName>
        <shortName evidence="15">Fapy-DNA glycosylase</shortName>
        <ecNumber evidence="15">3.2.2.23</ecNumber>
    </recommendedName>
    <alternativeName>
        <fullName evidence="15">DNA-(apurinic or apyrimidinic site) lyase MutM</fullName>
        <shortName evidence="15">AP lyase MutM</shortName>
        <ecNumber evidence="15">4.2.99.18</ecNumber>
    </alternativeName>
</protein>
<dbReference type="PROSITE" id="PS51066">
    <property type="entry name" value="ZF_FPG_2"/>
    <property type="match status" value="1"/>
</dbReference>
<dbReference type="SUPFAM" id="SSF46946">
    <property type="entry name" value="S13-like H2TH domain"/>
    <property type="match status" value="1"/>
</dbReference>
<dbReference type="HAMAP" id="MF_00103">
    <property type="entry name" value="Fapy_DNA_glycosyl"/>
    <property type="match status" value="1"/>
</dbReference>
<dbReference type="Pfam" id="PF01149">
    <property type="entry name" value="Fapy_DNA_glyco"/>
    <property type="match status" value="1"/>
</dbReference>
<comment type="catalytic activity">
    <reaction evidence="14 15">
        <text>2'-deoxyribonucleotide-(2'-deoxyribose 5'-phosphate)-2'-deoxyribonucleotide-DNA = a 3'-end 2'-deoxyribonucleotide-(2,3-dehydro-2,3-deoxyribose 5'-phosphate)-DNA + a 5'-end 5'-phospho-2'-deoxyribonucleoside-DNA + H(+)</text>
        <dbReference type="Rhea" id="RHEA:66592"/>
        <dbReference type="Rhea" id="RHEA-COMP:13180"/>
        <dbReference type="Rhea" id="RHEA-COMP:16897"/>
        <dbReference type="Rhea" id="RHEA-COMP:17067"/>
        <dbReference type="ChEBI" id="CHEBI:15378"/>
        <dbReference type="ChEBI" id="CHEBI:136412"/>
        <dbReference type="ChEBI" id="CHEBI:157695"/>
        <dbReference type="ChEBI" id="CHEBI:167181"/>
        <dbReference type="EC" id="4.2.99.18"/>
    </reaction>
</comment>
<dbReference type="InterPro" id="IPR020629">
    <property type="entry name" value="FPG_Glyclase"/>
</dbReference>
<dbReference type="Proteomes" id="UP000010799">
    <property type="component" value="Chromosome"/>
</dbReference>
<feature type="active site" description="Schiff-base intermediate with DNA" evidence="15">
    <location>
        <position position="2"/>
    </location>
</feature>
<dbReference type="PROSITE" id="PS51068">
    <property type="entry name" value="FPG_CAT"/>
    <property type="match status" value="1"/>
</dbReference>
<dbReference type="InterPro" id="IPR015887">
    <property type="entry name" value="DNA_glyclase_Znf_dom_DNA_BS"/>
</dbReference>
<evidence type="ECO:0000256" key="13">
    <source>
        <dbReference type="ARBA" id="ARBA00023295"/>
    </source>
</evidence>
<evidence type="ECO:0000256" key="10">
    <source>
        <dbReference type="ARBA" id="ARBA00023204"/>
    </source>
</evidence>
<name>L0EW45_LIBCB</name>
<dbReference type="InterPro" id="IPR015886">
    <property type="entry name" value="H2TH_FPG"/>
</dbReference>
<dbReference type="HOGENOM" id="CLU_038423_1_1_5"/>
<feature type="binding site" evidence="15">
    <location>
        <position position="122"/>
    </location>
    <ligand>
        <name>DNA</name>
        <dbReference type="ChEBI" id="CHEBI:16991"/>
    </ligand>
</feature>
<comment type="function">
    <text evidence="15">Involved in base excision repair of DNA damaged by oxidation or by mutagenic agents. Acts as DNA glycosylase that recognizes and removes damaged bases. Has a preference for oxidized purines, such as 7,8-dihydro-8-oxoguanine (8-oxoG). Has AP (apurinic/apyrimidinic) lyase activity and introduces nicks in the DNA strand. Cleaves the DNA backbone by beta-delta elimination to generate a single-strand break at the site of the removed base with both 3'- and 5'-phosphates.</text>
</comment>
<dbReference type="STRING" id="1215343.B488_11900"/>
<dbReference type="InterPro" id="IPR000214">
    <property type="entry name" value="Znf_DNA_glyclase/AP_lyase"/>
</dbReference>
<keyword evidence="10 15" id="KW-0234">DNA repair</keyword>
<evidence type="ECO:0000256" key="12">
    <source>
        <dbReference type="ARBA" id="ARBA00023268"/>
    </source>
</evidence>
<dbReference type="PROSITE" id="PS01242">
    <property type="entry name" value="ZF_FPG_1"/>
    <property type="match status" value="1"/>
</dbReference>
<organism evidence="18 19">
    <name type="scientific">Liberibacter crescens (strain BT-1)</name>
    <dbReference type="NCBI Taxonomy" id="1215343"/>
    <lineage>
        <taxon>Bacteria</taxon>
        <taxon>Pseudomonadati</taxon>
        <taxon>Pseudomonadota</taxon>
        <taxon>Alphaproteobacteria</taxon>
        <taxon>Hyphomicrobiales</taxon>
        <taxon>Rhizobiaceae</taxon>
        <taxon>Liberibacter</taxon>
    </lineage>
</organism>
<keyword evidence="4 15" id="KW-0479">Metal-binding</keyword>
<dbReference type="EMBL" id="CP003789">
    <property type="protein sequence ID" value="AGA65182.1"/>
    <property type="molecule type" value="Genomic_DNA"/>
</dbReference>
<feature type="active site" description="Proton donor; for delta-elimination activity" evidence="15">
    <location>
        <position position="281"/>
    </location>
</feature>
<dbReference type="Gene3D" id="3.20.190.10">
    <property type="entry name" value="MutM-like, N-terminal"/>
    <property type="match status" value="1"/>
</dbReference>
<feature type="binding site" evidence="15">
    <location>
        <position position="100"/>
    </location>
    <ligand>
        <name>DNA</name>
        <dbReference type="ChEBI" id="CHEBI:16991"/>
    </ligand>
</feature>
<dbReference type="SMART" id="SM00898">
    <property type="entry name" value="Fapy_DNA_glyco"/>
    <property type="match status" value="1"/>
</dbReference>